<dbReference type="KEGG" id="rst:ATY39_13020"/>
<dbReference type="AlphaFoldDB" id="A0A143HET7"/>
<reference evidence="4" key="2">
    <citation type="submission" date="2016-03" db="EMBL/GenBank/DDBJ databases">
        <authorList>
            <person name="Ploux O."/>
        </authorList>
    </citation>
    <scope>NUCLEOTIDE SEQUENCE [LARGE SCALE GENOMIC DNA]</scope>
    <source>
        <strain evidence="4">PP9</strain>
    </source>
</reference>
<protein>
    <recommendedName>
        <fullName evidence="2">VanZ-like domain-containing protein</fullName>
    </recommendedName>
</protein>
<reference evidence="3 4" key="1">
    <citation type="journal article" date="2016" name="Genome Announc.">
        <title>Whole-Genome Sequence of Rummeliibacillus stabekisii Strain PP9 Isolated from Antarctic Soil.</title>
        <authorList>
            <person name="da Mota F.F."/>
            <person name="Vollu R.E."/>
            <person name="Jurelevicius D."/>
            <person name="Seldin L."/>
        </authorList>
    </citation>
    <scope>NUCLEOTIDE SEQUENCE [LARGE SCALE GENOMIC DNA]</scope>
    <source>
        <strain evidence="3 4">PP9</strain>
    </source>
</reference>
<evidence type="ECO:0000313" key="4">
    <source>
        <dbReference type="Proteomes" id="UP000076021"/>
    </source>
</evidence>
<feature type="transmembrane region" description="Helical" evidence="1">
    <location>
        <begin position="130"/>
        <end position="150"/>
    </location>
</feature>
<keyword evidence="1" id="KW-1133">Transmembrane helix</keyword>
<evidence type="ECO:0000259" key="2">
    <source>
        <dbReference type="Pfam" id="PF04892"/>
    </source>
</evidence>
<feature type="transmembrane region" description="Helical" evidence="1">
    <location>
        <begin position="74"/>
        <end position="91"/>
    </location>
</feature>
<sequence>MKKYIPLLILILAIFISSSQSYEQQTIVPTLQAYFPNEPFRDLLSKLHFYYYGMDISVDTRGYYYFLEFLCRKAAHFFTFGAIGIAVYIALPRRKYRFVLAVLAACLLAVIDEFHQYFTSGRTASYQDVLLDTSGAIVLLLIWNGISILVKRRAKKKAH</sequence>
<dbReference type="Proteomes" id="UP000076021">
    <property type="component" value="Chromosome"/>
</dbReference>
<keyword evidence="1" id="KW-0472">Membrane</keyword>
<name>A0A143HET7_9BACL</name>
<dbReference type="RefSeq" id="WP_066790429.1">
    <property type="nucleotide sequence ID" value="NZ_CP014806.1"/>
</dbReference>
<keyword evidence="4" id="KW-1185">Reference proteome</keyword>
<dbReference type="EMBL" id="CP014806">
    <property type="protein sequence ID" value="AMX00249.1"/>
    <property type="molecule type" value="Genomic_DNA"/>
</dbReference>
<evidence type="ECO:0000256" key="1">
    <source>
        <dbReference type="SAM" id="Phobius"/>
    </source>
</evidence>
<accession>A0A143HET7</accession>
<organism evidence="3 4">
    <name type="scientific">Rummeliibacillus stabekisii</name>
    <dbReference type="NCBI Taxonomy" id="241244"/>
    <lineage>
        <taxon>Bacteria</taxon>
        <taxon>Bacillati</taxon>
        <taxon>Bacillota</taxon>
        <taxon>Bacilli</taxon>
        <taxon>Bacillales</taxon>
        <taxon>Caryophanaceae</taxon>
        <taxon>Rummeliibacillus</taxon>
    </lineage>
</organism>
<dbReference type="STRING" id="241244.ATY39_13020"/>
<dbReference type="OrthoDB" id="291892at2"/>
<evidence type="ECO:0000313" key="3">
    <source>
        <dbReference type="EMBL" id="AMX00249.1"/>
    </source>
</evidence>
<dbReference type="NCBIfam" id="NF037970">
    <property type="entry name" value="vanZ_1"/>
    <property type="match status" value="1"/>
</dbReference>
<keyword evidence="1" id="KW-0812">Transmembrane</keyword>
<proteinExistence type="predicted"/>
<dbReference type="InterPro" id="IPR016747">
    <property type="entry name" value="Phosphotransbutyrylase"/>
</dbReference>
<feature type="domain" description="VanZ-like" evidence="2">
    <location>
        <begin position="6"/>
        <end position="144"/>
    </location>
</feature>
<gene>
    <name evidence="3" type="ORF">ATY39_13020</name>
</gene>
<feature type="transmembrane region" description="Helical" evidence="1">
    <location>
        <begin position="98"/>
        <end position="118"/>
    </location>
</feature>
<dbReference type="Pfam" id="PF04892">
    <property type="entry name" value="VanZ"/>
    <property type="match status" value="1"/>
</dbReference>
<dbReference type="InterPro" id="IPR006976">
    <property type="entry name" value="VanZ-like"/>
</dbReference>
<dbReference type="PIRSF" id="PIRSF019083">
    <property type="entry name" value="UCP019083_VanZ"/>
    <property type="match status" value="1"/>
</dbReference>